<dbReference type="EMBL" id="LZPO01075911">
    <property type="protein sequence ID" value="OBS68491.1"/>
    <property type="molecule type" value="Genomic_DNA"/>
</dbReference>
<dbReference type="OrthoDB" id="446244at2759"/>
<sequence>EKTHFERKSGREVQSQGDFYMSLADRPVSHTCGDSPLAGPSGSPRHNVYIIDEIGKMELFSQPFIQAVRQTLSTPGTVVLGTIPVPKGKPLALVEEIRNRHDVKVFSVTKENRNSLLPDIVTCVQSSRT</sequence>
<dbReference type="STRING" id="56216.A0A1A6GQN3"/>
<proteinExistence type="predicted"/>
<evidence type="ECO:0000313" key="4">
    <source>
        <dbReference type="EMBL" id="OBS68491.1"/>
    </source>
</evidence>
<accession>A0A1A6GQN3</accession>
<dbReference type="AlphaFoldDB" id="A0A1A6GQN3"/>
<dbReference type="Pfam" id="PF03266">
    <property type="entry name" value="NTPase_1"/>
    <property type="match status" value="1"/>
</dbReference>
<reference evidence="4 5" key="1">
    <citation type="submission" date="2016-06" db="EMBL/GenBank/DDBJ databases">
        <title>The Draft Genome Sequence and Annotation of the Desert Woodrat Neotoma lepida.</title>
        <authorList>
            <person name="Campbell M."/>
            <person name="Oakeson K.F."/>
            <person name="Yandell M."/>
            <person name="Halpert J.R."/>
            <person name="Dearing D."/>
        </authorList>
    </citation>
    <scope>NUCLEOTIDE SEQUENCE [LARGE SCALE GENOMIC DNA]</scope>
    <source>
        <strain evidence="4">417</strain>
        <tissue evidence="4">Liver</tissue>
    </source>
</reference>
<dbReference type="GO" id="GO:0005524">
    <property type="term" value="F:ATP binding"/>
    <property type="evidence" value="ECO:0007669"/>
    <property type="project" value="UniProtKB-KW"/>
</dbReference>
<dbReference type="PANTHER" id="PTHR43146:SF1">
    <property type="entry name" value="CANCER-RELATED NUCLEOSIDE-TRIPHOSPHATASE"/>
    <property type="match status" value="1"/>
</dbReference>
<keyword evidence="3" id="KW-0067">ATP-binding</keyword>
<dbReference type="Proteomes" id="UP000092124">
    <property type="component" value="Unassembled WGS sequence"/>
</dbReference>
<organism evidence="4 5">
    <name type="scientific">Neotoma lepida</name>
    <name type="common">Desert woodrat</name>
    <dbReference type="NCBI Taxonomy" id="56216"/>
    <lineage>
        <taxon>Eukaryota</taxon>
        <taxon>Metazoa</taxon>
        <taxon>Chordata</taxon>
        <taxon>Craniata</taxon>
        <taxon>Vertebrata</taxon>
        <taxon>Euteleostomi</taxon>
        <taxon>Mammalia</taxon>
        <taxon>Eutheria</taxon>
        <taxon>Euarchontoglires</taxon>
        <taxon>Glires</taxon>
        <taxon>Rodentia</taxon>
        <taxon>Myomorpha</taxon>
        <taxon>Muroidea</taxon>
        <taxon>Cricetidae</taxon>
        <taxon>Neotominae</taxon>
        <taxon>Neotoma</taxon>
    </lineage>
</organism>
<evidence type="ECO:0008006" key="6">
    <source>
        <dbReference type="Google" id="ProtNLM"/>
    </source>
</evidence>
<dbReference type="SUPFAM" id="SSF52540">
    <property type="entry name" value="P-loop containing nucleoside triphosphate hydrolases"/>
    <property type="match status" value="1"/>
</dbReference>
<dbReference type="PANTHER" id="PTHR43146">
    <property type="entry name" value="CANCER-RELATED NUCLEOSIDE-TRIPHOSPHATASE"/>
    <property type="match status" value="1"/>
</dbReference>
<evidence type="ECO:0000256" key="2">
    <source>
        <dbReference type="ARBA" id="ARBA00022801"/>
    </source>
</evidence>
<keyword evidence="2" id="KW-0378">Hydrolase</keyword>
<evidence type="ECO:0000256" key="1">
    <source>
        <dbReference type="ARBA" id="ARBA00022741"/>
    </source>
</evidence>
<evidence type="ECO:0000313" key="5">
    <source>
        <dbReference type="Proteomes" id="UP000092124"/>
    </source>
</evidence>
<keyword evidence="5" id="KW-1185">Reference proteome</keyword>
<dbReference type="InterPro" id="IPR004948">
    <property type="entry name" value="Nuc-triphosphatase_THEP1"/>
</dbReference>
<feature type="non-terminal residue" evidence="4">
    <location>
        <position position="1"/>
    </location>
</feature>
<dbReference type="Gene3D" id="3.40.50.300">
    <property type="entry name" value="P-loop containing nucleotide triphosphate hydrolases"/>
    <property type="match status" value="1"/>
</dbReference>
<name>A0A1A6GQN3_NEOLE</name>
<protein>
    <recommendedName>
        <fullName evidence="6">Nucleoside-triphosphatase, cancer-related</fullName>
    </recommendedName>
</protein>
<keyword evidence="1" id="KW-0547">Nucleotide-binding</keyword>
<dbReference type="InterPro" id="IPR027417">
    <property type="entry name" value="P-loop_NTPase"/>
</dbReference>
<gene>
    <name evidence="4" type="ORF">A6R68_02966</name>
</gene>
<dbReference type="GO" id="GO:0017111">
    <property type="term" value="F:ribonucleoside triphosphate phosphatase activity"/>
    <property type="evidence" value="ECO:0007669"/>
    <property type="project" value="InterPro"/>
</dbReference>
<comment type="caution">
    <text evidence="4">The sequence shown here is derived from an EMBL/GenBank/DDBJ whole genome shotgun (WGS) entry which is preliminary data.</text>
</comment>
<evidence type="ECO:0000256" key="3">
    <source>
        <dbReference type="ARBA" id="ARBA00022840"/>
    </source>
</evidence>